<sequence>MNTSTTFIWRTFRQNSAADRKNLQKVSLFIEYMDGVAYATGNQIHWNGNGQAPAGLTEGIADYVRLKAGYAPSHWVKPGQGDRWDQGSLCIFLIPVSLLLSCLVQHIHATQYVVTNTVPNTPGGQLFDTEIGVDFTLSIMPAINNFIYRVFEESCPEDRRDVPVLNVYISEFPGYAYKTGDNINISASAMYNMYQPRSVSKWMFISVLIHEMTHVFQWHGNFGAPGGLTEGTADYVKVKSGYYRQAYYTKPGAGQKWDEGYGVTARFLEYCDSLLPGFTVKLNKKMRYQYNNAYRVELLGKPVEELWGEYKAKYGNQP</sequence>
<proteinExistence type="predicted"/>
<evidence type="ECO:0000313" key="2">
    <source>
        <dbReference type="Proteomes" id="UP000298416"/>
    </source>
</evidence>
<reference evidence="1" key="2">
    <citation type="submission" date="2020-08" db="EMBL/GenBank/DDBJ databases">
        <title>Plant Genome Project.</title>
        <authorList>
            <person name="Zhang R.-G."/>
        </authorList>
    </citation>
    <scope>NUCLEOTIDE SEQUENCE</scope>
    <source>
        <strain evidence="1">Huo1</strain>
        <tissue evidence="1">Leaf</tissue>
    </source>
</reference>
<dbReference type="PANTHER" id="PTHR33321:SF12">
    <property type="entry name" value="PLANT BASIC SECRETORY PROTEIN (BSP) FAMILY PROTEIN"/>
    <property type="match status" value="1"/>
</dbReference>
<dbReference type="Pfam" id="PF04450">
    <property type="entry name" value="BSP"/>
    <property type="match status" value="3"/>
</dbReference>
<comment type="caution">
    <text evidence="1">The sequence shown here is derived from an EMBL/GenBank/DDBJ whole genome shotgun (WGS) entry which is preliminary data.</text>
</comment>
<name>A0A8X8XPD7_SALSN</name>
<evidence type="ECO:0000313" key="1">
    <source>
        <dbReference type="EMBL" id="KAG6417488.1"/>
    </source>
</evidence>
<dbReference type="EMBL" id="PNBA02000007">
    <property type="protein sequence ID" value="KAG6417488.1"/>
    <property type="molecule type" value="Genomic_DNA"/>
</dbReference>
<protein>
    <recommendedName>
        <fullName evidence="3">Plant Basic Secretory Protein</fullName>
    </recommendedName>
</protein>
<accession>A0A8X8XPD7</accession>
<dbReference type="PANTHER" id="PTHR33321">
    <property type="match status" value="1"/>
</dbReference>
<dbReference type="Proteomes" id="UP000298416">
    <property type="component" value="Unassembled WGS sequence"/>
</dbReference>
<dbReference type="AlphaFoldDB" id="A0A8X8XPD7"/>
<dbReference type="InterPro" id="IPR007541">
    <property type="entry name" value="Uncharacterised_BSP"/>
</dbReference>
<keyword evidence="2" id="KW-1185">Reference proteome</keyword>
<evidence type="ECO:0008006" key="3">
    <source>
        <dbReference type="Google" id="ProtNLM"/>
    </source>
</evidence>
<gene>
    <name evidence="1" type="ORF">SASPL_119669</name>
</gene>
<reference evidence="1" key="1">
    <citation type="submission" date="2018-01" db="EMBL/GenBank/DDBJ databases">
        <authorList>
            <person name="Mao J.F."/>
        </authorList>
    </citation>
    <scope>NUCLEOTIDE SEQUENCE</scope>
    <source>
        <strain evidence="1">Huo1</strain>
        <tissue evidence="1">Leaf</tissue>
    </source>
</reference>
<organism evidence="1">
    <name type="scientific">Salvia splendens</name>
    <name type="common">Scarlet sage</name>
    <dbReference type="NCBI Taxonomy" id="180675"/>
    <lineage>
        <taxon>Eukaryota</taxon>
        <taxon>Viridiplantae</taxon>
        <taxon>Streptophyta</taxon>
        <taxon>Embryophyta</taxon>
        <taxon>Tracheophyta</taxon>
        <taxon>Spermatophyta</taxon>
        <taxon>Magnoliopsida</taxon>
        <taxon>eudicotyledons</taxon>
        <taxon>Gunneridae</taxon>
        <taxon>Pentapetalae</taxon>
        <taxon>asterids</taxon>
        <taxon>lamiids</taxon>
        <taxon>Lamiales</taxon>
        <taxon>Lamiaceae</taxon>
        <taxon>Nepetoideae</taxon>
        <taxon>Mentheae</taxon>
        <taxon>Salviinae</taxon>
        <taxon>Salvia</taxon>
        <taxon>Salvia subgen. Calosphace</taxon>
        <taxon>core Calosphace</taxon>
    </lineage>
</organism>